<dbReference type="EMBL" id="LRPM01000105">
    <property type="protein sequence ID" value="KWZ75796.1"/>
    <property type="molecule type" value="Genomic_DNA"/>
</dbReference>
<dbReference type="Proteomes" id="UP000070383">
    <property type="component" value="Unassembled WGS sequence"/>
</dbReference>
<keyword evidence="3 6" id="KW-0812">Transmembrane</keyword>
<feature type="transmembrane region" description="Helical" evidence="7">
    <location>
        <begin position="53"/>
        <end position="79"/>
    </location>
</feature>
<dbReference type="GO" id="GO:0010043">
    <property type="term" value="P:response to zinc ion"/>
    <property type="evidence" value="ECO:0007669"/>
    <property type="project" value="TreeGrafter"/>
</dbReference>
<organism evidence="8 9">
    <name type="scientific">Anaerococcus tetradius</name>
    <dbReference type="NCBI Taxonomy" id="33036"/>
    <lineage>
        <taxon>Bacteria</taxon>
        <taxon>Bacillati</taxon>
        <taxon>Bacillota</taxon>
        <taxon>Tissierellia</taxon>
        <taxon>Tissierellales</taxon>
        <taxon>Peptoniphilaceae</taxon>
        <taxon>Anaerococcus</taxon>
    </lineage>
</organism>
<comment type="caution">
    <text evidence="8">The sequence shown here is derived from an EMBL/GenBank/DDBJ whole genome shotgun (WGS) entry which is preliminary data.</text>
</comment>
<evidence type="ECO:0000256" key="3">
    <source>
        <dbReference type="ARBA" id="ARBA00022692"/>
    </source>
</evidence>
<keyword evidence="9" id="KW-1185">Reference proteome</keyword>
<dbReference type="AlphaFoldDB" id="A0A133K896"/>
<comment type="subcellular location">
    <subcellularLocation>
        <location evidence="6">Cell membrane</location>
        <topology evidence="6">Multi-pass membrane protein</topology>
    </subcellularLocation>
    <subcellularLocation>
        <location evidence="1">Membrane</location>
        <topology evidence="1">Multi-pass membrane protein</topology>
    </subcellularLocation>
</comment>
<dbReference type="Pfam" id="PF00950">
    <property type="entry name" value="ABC-3"/>
    <property type="match status" value="1"/>
</dbReference>
<feature type="transmembrane region" description="Helical" evidence="7">
    <location>
        <begin position="12"/>
        <end position="33"/>
    </location>
</feature>
<feature type="transmembrane region" description="Helical" evidence="7">
    <location>
        <begin position="217"/>
        <end position="237"/>
    </location>
</feature>
<evidence type="ECO:0000256" key="2">
    <source>
        <dbReference type="ARBA" id="ARBA00008034"/>
    </source>
</evidence>
<dbReference type="Gene3D" id="1.10.3470.10">
    <property type="entry name" value="ABC transporter involved in vitamin B12 uptake, BtuC"/>
    <property type="match status" value="1"/>
</dbReference>
<sequence length="264" mass="28631">MLDIFQYEFMRRAFIVGGILAIILPCMGQSILIKRLSTIGDTLSHSSLAGLTIGLAFGFNPLSTAIISCIVAGVLIEFIRNKLKNYQEVSTVIILAASIGLAGIFSSLVENTNSISSYLFGSIVTISDGEFYLVLAIASIVLLCYGLLYKKLYLSVFDPQAARIMGINTSFINFMLTILTAITVSISARTIGSLIVSSLLVIPSLTAIELRKTYKASLIVSIILSLVYVYLGLLLSYHFNLRPGSVIVLISVVCLLIIMLVKNK</sequence>
<proteinExistence type="inferred from homology"/>
<dbReference type="InterPro" id="IPR037294">
    <property type="entry name" value="ABC_BtuC-like"/>
</dbReference>
<feature type="transmembrane region" description="Helical" evidence="7">
    <location>
        <begin position="129"/>
        <end position="149"/>
    </location>
</feature>
<dbReference type="InterPro" id="IPR001626">
    <property type="entry name" value="ABC_TroCD"/>
</dbReference>
<accession>A0A133K896</accession>
<gene>
    <name evidence="8" type="ORF">HMPREF3200_01962</name>
</gene>
<comment type="similarity">
    <text evidence="2 6">Belongs to the ABC-3 integral membrane protein family.</text>
</comment>
<dbReference type="OrthoDB" id="9798540at2"/>
<evidence type="ECO:0000256" key="5">
    <source>
        <dbReference type="ARBA" id="ARBA00023136"/>
    </source>
</evidence>
<dbReference type="GO" id="GO:0043190">
    <property type="term" value="C:ATP-binding cassette (ABC) transporter complex"/>
    <property type="evidence" value="ECO:0007669"/>
    <property type="project" value="InterPro"/>
</dbReference>
<feature type="transmembrane region" description="Helical" evidence="7">
    <location>
        <begin position="161"/>
        <end position="184"/>
    </location>
</feature>
<evidence type="ECO:0000313" key="8">
    <source>
        <dbReference type="EMBL" id="KWZ75796.1"/>
    </source>
</evidence>
<keyword evidence="6" id="KW-0813">Transport</keyword>
<feature type="transmembrane region" description="Helical" evidence="7">
    <location>
        <begin position="243"/>
        <end position="261"/>
    </location>
</feature>
<dbReference type="STRING" id="33036.HMPREF3200_01962"/>
<dbReference type="GO" id="GO:0055085">
    <property type="term" value="P:transmembrane transport"/>
    <property type="evidence" value="ECO:0007669"/>
    <property type="project" value="InterPro"/>
</dbReference>
<dbReference type="PATRIC" id="fig|33036.3.peg.1939"/>
<evidence type="ECO:0000313" key="9">
    <source>
        <dbReference type="Proteomes" id="UP000070383"/>
    </source>
</evidence>
<feature type="transmembrane region" description="Helical" evidence="7">
    <location>
        <begin position="190"/>
        <end position="210"/>
    </location>
</feature>
<protein>
    <submittedName>
        <fullName evidence="8">ABC 3 transport family protein</fullName>
    </submittedName>
</protein>
<dbReference type="PANTHER" id="PTHR30477">
    <property type="entry name" value="ABC-TRANSPORTER METAL-BINDING PROTEIN"/>
    <property type="match status" value="1"/>
</dbReference>
<evidence type="ECO:0000256" key="1">
    <source>
        <dbReference type="ARBA" id="ARBA00004141"/>
    </source>
</evidence>
<evidence type="ECO:0000256" key="6">
    <source>
        <dbReference type="RuleBase" id="RU003943"/>
    </source>
</evidence>
<dbReference type="PANTHER" id="PTHR30477:SF0">
    <property type="entry name" value="METAL TRANSPORT SYSTEM MEMBRANE PROTEIN TM_0125-RELATED"/>
    <property type="match status" value="1"/>
</dbReference>
<keyword evidence="5 7" id="KW-0472">Membrane</keyword>
<evidence type="ECO:0000256" key="4">
    <source>
        <dbReference type="ARBA" id="ARBA00022989"/>
    </source>
</evidence>
<dbReference type="SUPFAM" id="SSF81345">
    <property type="entry name" value="ABC transporter involved in vitamin B12 uptake, BtuC"/>
    <property type="match status" value="1"/>
</dbReference>
<reference evidence="9" key="1">
    <citation type="submission" date="2016-01" db="EMBL/GenBank/DDBJ databases">
        <authorList>
            <person name="Mitreva M."/>
            <person name="Pepin K.H."/>
            <person name="Mihindukulasuriya K.A."/>
            <person name="Fulton R."/>
            <person name="Fronick C."/>
            <person name="O'Laughlin M."/>
            <person name="Miner T."/>
            <person name="Herter B."/>
            <person name="Rosa B.A."/>
            <person name="Cordes M."/>
            <person name="Tomlinson C."/>
            <person name="Wollam A."/>
            <person name="Palsikar V.B."/>
            <person name="Mardis E.R."/>
            <person name="Wilson R.K."/>
        </authorList>
    </citation>
    <scope>NUCLEOTIDE SEQUENCE [LARGE SCALE GENOMIC DNA]</scope>
    <source>
        <strain evidence="9">MJR8151</strain>
    </source>
</reference>
<feature type="transmembrane region" description="Helical" evidence="7">
    <location>
        <begin position="91"/>
        <end position="109"/>
    </location>
</feature>
<dbReference type="RefSeq" id="WP_004836496.1">
    <property type="nucleotide sequence ID" value="NZ_CAMPNK010000017.1"/>
</dbReference>
<name>A0A133K896_9FIRM</name>
<evidence type="ECO:0000256" key="7">
    <source>
        <dbReference type="SAM" id="Phobius"/>
    </source>
</evidence>
<keyword evidence="4 7" id="KW-1133">Transmembrane helix</keyword>